<accession>A0A4V6D6Z7</accession>
<proteinExistence type="predicted"/>
<keyword evidence="2" id="KW-0732">Signal</keyword>
<dbReference type="AlphaFoldDB" id="A0A4V6D6Z7"/>
<feature type="region of interest" description="Disordered" evidence="1">
    <location>
        <begin position="96"/>
        <end position="136"/>
    </location>
</feature>
<protein>
    <recommendedName>
        <fullName evidence="5">Late embryogenesis abundant protein LEA-2 subgroup domain-containing protein</fullName>
    </recommendedName>
</protein>
<evidence type="ECO:0000256" key="2">
    <source>
        <dbReference type="SAM" id="SignalP"/>
    </source>
</evidence>
<gene>
    <name evidence="3" type="ORF">SEVIR_5G295700v2</name>
</gene>
<organism evidence="3 4">
    <name type="scientific">Setaria viridis</name>
    <name type="common">Green bristlegrass</name>
    <name type="synonym">Setaria italica subsp. viridis</name>
    <dbReference type="NCBI Taxonomy" id="4556"/>
    <lineage>
        <taxon>Eukaryota</taxon>
        <taxon>Viridiplantae</taxon>
        <taxon>Streptophyta</taxon>
        <taxon>Embryophyta</taxon>
        <taxon>Tracheophyta</taxon>
        <taxon>Spermatophyta</taxon>
        <taxon>Magnoliopsida</taxon>
        <taxon>Liliopsida</taxon>
        <taxon>Poales</taxon>
        <taxon>Poaceae</taxon>
        <taxon>PACMAD clade</taxon>
        <taxon>Panicoideae</taxon>
        <taxon>Panicodae</taxon>
        <taxon>Paniceae</taxon>
        <taxon>Cenchrinae</taxon>
        <taxon>Setaria</taxon>
    </lineage>
</organism>
<name>A0A4V6D6Z7_SETVI</name>
<dbReference type="EMBL" id="CM016556">
    <property type="protein sequence ID" value="TKW16366.1"/>
    <property type="molecule type" value="Genomic_DNA"/>
</dbReference>
<feature type="signal peptide" evidence="2">
    <location>
        <begin position="1"/>
        <end position="26"/>
    </location>
</feature>
<dbReference type="Gramene" id="TKW16366">
    <property type="protein sequence ID" value="TKW16366"/>
    <property type="gene ID" value="SEVIR_5G295700v2"/>
</dbReference>
<keyword evidence="4" id="KW-1185">Reference proteome</keyword>
<evidence type="ECO:0000313" key="4">
    <source>
        <dbReference type="Proteomes" id="UP000298652"/>
    </source>
</evidence>
<feature type="chain" id="PRO_5020820964" description="Late embryogenesis abundant protein LEA-2 subgroup domain-containing protein" evidence="2">
    <location>
        <begin position="27"/>
        <end position="303"/>
    </location>
</feature>
<sequence>MAQASFGWLLCSWLLLLGSLPQQPEAERNSQANELSMVAEQTGRARRGELKFGPEEAYKFIENQFCKPNTVHGVTFGGCVVPSILSPHHIHIGLSDPSSRRNSFTSTSSCVAPTRRSRAMRSSTSSGRPAPSPADATNRTILFNGFFILLTMLPSMESIANPDEKPTTCSVELAGFEGLQPALSPRVTSPAFDLILRVNNGHTFCLRHGGGDVVVSYAGVPLAHGRAPSFELGDKEVLALPVKATSAGVGIPGDLSRLMADERRWGVAQIQVEFGLAWESFVCDVELDGHPRVSECYKPTSVN</sequence>
<dbReference type="PANTHER" id="PTHR33994">
    <property type="entry name" value="OS04G0515000 PROTEIN"/>
    <property type="match status" value="1"/>
</dbReference>
<reference evidence="3" key="1">
    <citation type="submission" date="2019-03" db="EMBL/GenBank/DDBJ databases">
        <title>WGS assembly of Setaria viridis.</title>
        <authorList>
            <person name="Huang P."/>
            <person name="Jenkins J."/>
            <person name="Grimwood J."/>
            <person name="Barry K."/>
            <person name="Healey A."/>
            <person name="Mamidi S."/>
            <person name="Sreedasyam A."/>
            <person name="Shu S."/>
            <person name="Feldman M."/>
            <person name="Wu J."/>
            <person name="Yu Y."/>
            <person name="Chen C."/>
            <person name="Johnson J."/>
            <person name="Rokhsar D."/>
            <person name="Baxter I."/>
            <person name="Schmutz J."/>
            <person name="Brutnell T."/>
            <person name="Kellogg E."/>
        </authorList>
    </citation>
    <scope>NUCLEOTIDE SEQUENCE [LARGE SCALE GENOMIC DNA]</scope>
</reference>
<dbReference type="OMA" id="DERRWGV"/>
<dbReference type="PANTHER" id="PTHR33994:SF24">
    <property type="entry name" value="OS01G0712500 PROTEIN"/>
    <property type="match status" value="1"/>
</dbReference>
<dbReference type="Proteomes" id="UP000298652">
    <property type="component" value="Chromosome 5"/>
</dbReference>
<evidence type="ECO:0008006" key="5">
    <source>
        <dbReference type="Google" id="ProtNLM"/>
    </source>
</evidence>
<evidence type="ECO:0000313" key="3">
    <source>
        <dbReference type="EMBL" id="TKW16366.1"/>
    </source>
</evidence>
<feature type="compositionally biased region" description="Low complexity" evidence="1">
    <location>
        <begin position="100"/>
        <end position="109"/>
    </location>
</feature>
<evidence type="ECO:0000256" key="1">
    <source>
        <dbReference type="SAM" id="MobiDB-lite"/>
    </source>
</evidence>